<comment type="caution">
    <text evidence="1">The sequence shown here is derived from an EMBL/GenBank/DDBJ whole genome shotgun (WGS) entry which is preliminary data.</text>
</comment>
<protein>
    <submittedName>
        <fullName evidence="1">Uncharacterized protein</fullName>
    </submittedName>
</protein>
<dbReference type="PANTHER" id="PTHR33566:SF6">
    <property type="entry name" value="PROTEIN DEFECTIVE IN MERISTEM SILENCING 3"/>
    <property type="match status" value="1"/>
</dbReference>
<organism evidence="1 2">
    <name type="scientific">Capsicum annuum</name>
    <name type="common">Capsicum pepper</name>
    <dbReference type="NCBI Taxonomy" id="4072"/>
    <lineage>
        <taxon>Eukaryota</taxon>
        <taxon>Viridiplantae</taxon>
        <taxon>Streptophyta</taxon>
        <taxon>Embryophyta</taxon>
        <taxon>Tracheophyta</taxon>
        <taxon>Spermatophyta</taxon>
        <taxon>Magnoliopsida</taxon>
        <taxon>eudicotyledons</taxon>
        <taxon>Gunneridae</taxon>
        <taxon>Pentapetalae</taxon>
        <taxon>asterids</taxon>
        <taxon>lamiids</taxon>
        <taxon>Solanales</taxon>
        <taxon>Solanaceae</taxon>
        <taxon>Solanoideae</taxon>
        <taxon>Capsiceae</taxon>
        <taxon>Capsicum</taxon>
    </lineage>
</organism>
<name>A0A2G2ZZL5_CAPAN</name>
<reference evidence="1 2" key="1">
    <citation type="journal article" date="2014" name="Nat. Genet.">
        <title>Genome sequence of the hot pepper provides insights into the evolution of pungency in Capsicum species.</title>
        <authorList>
            <person name="Kim S."/>
            <person name="Park M."/>
            <person name="Yeom S.I."/>
            <person name="Kim Y.M."/>
            <person name="Lee J.M."/>
            <person name="Lee H.A."/>
            <person name="Seo E."/>
            <person name="Choi J."/>
            <person name="Cheong K."/>
            <person name="Kim K.T."/>
            <person name="Jung K."/>
            <person name="Lee G.W."/>
            <person name="Oh S.K."/>
            <person name="Bae C."/>
            <person name="Kim S.B."/>
            <person name="Lee H.Y."/>
            <person name="Kim S.Y."/>
            <person name="Kim M.S."/>
            <person name="Kang B.C."/>
            <person name="Jo Y.D."/>
            <person name="Yang H.B."/>
            <person name="Jeong H.J."/>
            <person name="Kang W.H."/>
            <person name="Kwon J.K."/>
            <person name="Shin C."/>
            <person name="Lim J.Y."/>
            <person name="Park J.H."/>
            <person name="Huh J.H."/>
            <person name="Kim J.S."/>
            <person name="Kim B.D."/>
            <person name="Cohen O."/>
            <person name="Paran I."/>
            <person name="Suh M.C."/>
            <person name="Lee S.B."/>
            <person name="Kim Y.K."/>
            <person name="Shin Y."/>
            <person name="Noh S.J."/>
            <person name="Park J."/>
            <person name="Seo Y.S."/>
            <person name="Kwon S.Y."/>
            <person name="Kim H.A."/>
            <person name="Park J.M."/>
            <person name="Kim H.J."/>
            <person name="Choi S.B."/>
            <person name="Bosland P.W."/>
            <person name="Reeves G."/>
            <person name="Jo S.H."/>
            <person name="Lee B.W."/>
            <person name="Cho H.T."/>
            <person name="Choi H.S."/>
            <person name="Lee M.S."/>
            <person name="Yu Y."/>
            <person name="Do Choi Y."/>
            <person name="Park B.S."/>
            <person name="van Deynze A."/>
            <person name="Ashrafi H."/>
            <person name="Hill T."/>
            <person name="Kim W.T."/>
            <person name="Pai H.S."/>
            <person name="Ahn H.K."/>
            <person name="Yeam I."/>
            <person name="Giovannoni J.J."/>
            <person name="Rose J.K."/>
            <person name="Sorensen I."/>
            <person name="Lee S.J."/>
            <person name="Kim R.W."/>
            <person name="Choi I.Y."/>
            <person name="Choi B.S."/>
            <person name="Lim J.S."/>
            <person name="Lee Y.H."/>
            <person name="Choi D."/>
        </authorList>
    </citation>
    <scope>NUCLEOTIDE SEQUENCE [LARGE SCALE GENOMIC DNA]</scope>
    <source>
        <strain evidence="2">cv. CM334</strain>
    </source>
</reference>
<dbReference type="EMBL" id="AYRZ02000003">
    <property type="protein sequence ID" value="PHT87415.1"/>
    <property type="molecule type" value="Genomic_DNA"/>
</dbReference>
<keyword evidence="2" id="KW-1185">Reference proteome</keyword>
<evidence type="ECO:0000313" key="2">
    <source>
        <dbReference type="Proteomes" id="UP000222542"/>
    </source>
</evidence>
<reference evidence="1 2" key="2">
    <citation type="journal article" date="2017" name="Genome Biol.">
        <title>New reference genome sequences of hot pepper reveal the massive evolution of plant disease-resistance genes by retroduplication.</title>
        <authorList>
            <person name="Kim S."/>
            <person name="Park J."/>
            <person name="Yeom S.I."/>
            <person name="Kim Y.M."/>
            <person name="Seo E."/>
            <person name="Kim K.T."/>
            <person name="Kim M.S."/>
            <person name="Lee J.M."/>
            <person name="Cheong K."/>
            <person name="Shin H.S."/>
            <person name="Kim S.B."/>
            <person name="Han K."/>
            <person name="Lee J."/>
            <person name="Park M."/>
            <person name="Lee H.A."/>
            <person name="Lee H.Y."/>
            <person name="Lee Y."/>
            <person name="Oh S."/>
            <person name="Lee J.H."/>
            <person name="Choi E."/>
            <person name="Choi E."/>
            <person name="Lee S.E."/>
            <person name="Jeon J."/>
            <person name="Kim H."/>
            <person name="Choi G."/>
            <person name="Song H."/>
            <person name="Lee J."/>
            <person name="Lee S.C."/>
            <person name="Kwon J.K."/>
            <person name="Lee H.Y."/>
            <person name="Koo N."/>
            <person name="Hong Y."/>
            <person name="Kim R.W."/>
            <person name="Kang W.H."/>
            <person name="Huh J.H."/>
            <person name="Kang B.C."/>
            <person name="Yang T.J."/>
            <person name="Lee Y.H."/>
            <person name="Bennetzen J.L."/>
            <person name="Choi D."/>
        </authorList>
    </citation>
    <scope>NUCLEOTIDE SEQUENCE [LARGE SCALE GENOMIC DNA]</scope>
    <source>
        <strain evidence="2">cv. CM334</strain>
    </source>
</reference>
<evidence type="ECO:0000313" key="1">
    <source>
        <dbReference type="EMBL" id="PHT87415.1"/>
    </source>
</evidence>
<dbReference type="Gramene" id="PHT87415">
    <property type="protein sequence ID" value="PHT87415"/>
    <property type="gene ID" value="T459_09521"/>
</dbReference>
<dbReference type="Proteomes" id="UP000222542">
    <property type="component" value="Unassembled WGS sequence"/>
</dbReference>
<sequence length="187" mass="21165">MKSSRFPTVRQMGIPLYILEPKIELGSNFCLFSLFWGAAELLEKNKGTLGAGGRQAVRRRPFAHCLDLRWVYGSRLDAPQGQDKDEQNEEETIEQILQYDKSVAAIYCQLKVYYGTQVSRLPLLRDVVEIVALLGKVDDDNLSRLISNYLGIETMSAFVCKTHDETHAMETYDKEGFIDKSTGLHGL</sequence>
<dbReference type="PANTHER" id="PTHR33566">
    <property type="entry name" value="EN/SPM-LIKE TRANSPOSON-RELATED"/>
    <property type="match status" value="1"/>
</dbReference>
<gene>
    <name evidence="1" type="ORF">T459_09521</name>
</gene>
<accession>A0A2G2ZZL5</accession>
<dbReference type="AlphaFoldDB" id="A0A2G2ZZL5"/>
<proteinExistence type="predicted"/>
<dbReference type="STRING" id="4072.A0A2G2ZZL5"/>